<keyword evidence="2" id="KW-1185">Reference proteome</keyword>
<sequence length="114" mass="13725">MINCPSLVKDMEFSLEETERKFRRACEQIVLLNFRLKYVENRYTKAKLANLRNFRYNYRLQLAVVEGVRNMYHDYARMQAEKITELREQLYGEIIQIQDGEDTDDSDEDSEDDE</sequence>
<gene>
    <name evidence="1" type="ORF">FSP39_005394</name>
</gene>
<dbReference type="EMBL" id="VSWD01000009">
    <property type="protein sequence ID" value="KAK3092651.1"/>
    <property type="molecule type" value="Genomic_DNA"/>
</dbReference>
<evidence type="ECO:0000313" key="2">
    <source>
        <dbReference type="Proteomes" id="UP001186944"/>
    </source>
</evidence>
<comment type="caution">
    <text evidence="1">The sequence shown here is derived from an EMBL/GenBank/DDBJ whole genome shotgun (WGS) entry which is preliminary data.</text>
</comment>
<protein>
    <submittedName>
        <fullName evidence="1">Uncharacterized protein</fullName>
    </submittedName>
</protein>
<reference evidence="1" key="1">
    <citation type="submission" date="2019-08" db="EMBL/GenBank/DDBJ databases">
        <title>The improved chromosome-level genome for the pearl oyster Pinctada fucata martensii using PacBio sequencing and Hi-C.</title>
        <authorList>
            <person name="Zheng Z."/>
        </authorList>
    </citation>
    <scope>NUCLEOTIDE SEQUENCE</scope>
    <source>
        <strain evidence="1">ZZ-2019</strain>
        <tissue evidence="1">Adductor muscle</tissue>
    </source>
</reference>
<evidence type="ECO:0000313" key="1">
    <source>
        <dbReference type="EMBL" id="KAK3092651.1"/>
    </source>
</evidence>
<dbReference type="Proteomes" id="UP001186944">
    <property type="component" value="Unassembled WGS sequence"/>
</dbReference>
<name>A0AA89C300_PINIB</name>
<proteinExistence type="predicted"/>
<dbReference type="AlphaFoldDB" id="A0AA89C300"/>
<organism evidence="1 2">
    <name type="scientific">Pinctada imbricata</name>
    <name type="common">Atlantic pearl-oyster</name>
    <name type="synonym">Pinctada martensii</name>
    <dbReference type="NCBI Taxonomy" id="66713"/>
    <lineage>
        <taxon>Eukaryota</taxon>
        <taxon>Metazoa</taxon>
        <taxon>Spiralia</taxon>
        <taxon>Lophotrochozoa</taxon>
        <taxon>Mollusca</taxon>
        <taxon>Bivalvia</taxon>
        <taxon>Autobranchia</taxon>
        <taxon>Pteriomorphia</taxon>
        <taxon>Pterioida</taxon>
        <taxon>Pterioidea</taxon>
        <taxon>Pteriidae</taxon>
        <taxon>Pinctada</taxon>
    </lineage>
</organism>
<accession>A0AA89C300</accession>